<feature type="domain" description="Response regulatory" evidence="4">
    <location>
        <begin position="3"/>
        <end position="119"/>
    </location>
</feature>
<dbReference type="InterPro" id="IPR011006">
    <property type="entry name" value="CheY-like_superfamily"/>
</dbReference>
<protein>
    <submittedName>
        <fullName evidence="5">Response regulator receiver domain-containing protein</fullName>
    </submittedName>
</protein>
<evidence type="ECO:0000313" key="6">
    <source>
        <dbReference type="Proteomes" id="UP000246569"/>
    </source>
</evidence>
<evidence type="ECO:0000313" key="5">
    <source>
        <dbReference type="EMBL" id="PWV60558.1"/>
    </source>
</evidence>
<dbReference type="Gene3D" id="3.40.50.2300">
    <property type="match status" value="1"/>
</dbReference>
<gene>
    <name evidence="5" type="ORF">C7443_107132</name>
</gene>
<feature type="modified residue" description="4-aspartylphosphate" evidence="3">
    <location>
        <position position="52"/>
    </location>
</feature>
<dbReference type="PANTHER" id="PTHR44591">
    <property type="entry name" value="STRESS RESPONSE REGULATOR PROTEIN 1"/>
    <property type="match status" value="1"/>
</dbReference>
<evidence type="ECO:0000259" key="4">
    <source>
        <dbReference type="PROSITE" id="PS50110"/>
    </source>
</evidence>
<dbReference type="InterPro" id="IPR001789">
    <property type="entry name" value="Sig_transdc_resp-reg_receiver"/>
</dbReference>
<dbReference type="Proteomes" id="UP000246569">
    <property type="component" value="Unassembled WGS sequence"/>
</dbReference>
<proteinExistence type="predicted"/>
<evidence type="ECO:0000256" key="2">
    <source>
        <dbReference type="ARBA" id="ARBA00023012"/>
    </source>
</evidence>
<dbReference type="SMART" id="SM00448">
    <property type="entry name" value="REC"/>
    <property type="match status" value="1"/>
</dbReference>
<sequence>MKTALVVDDSRLARLALTRTLEKHGLQVAQVASAAEAFEYLNSTRPDLVFMDVTMPEMDGFTAAGLIHNDPRSVGIPVIMCSAEETADVKARAADVGAVAFLSKTADDAGISQLLGTLLRAAPAPQAAPVAAAAPALDPAALQAQIAAAVDSAVAARQPALEAQVRESLLAGVPALLVTSLDERLSALLPEIGANAVAQAREVAASHAQASAAAVAQQIVAETTEPLARAAAESVLRDATAEQAAQLRTLIAEQVPAAILASKDEWLQSLQGALETGPFAVRIGELARGAASEAVRAMTADVVAQVQGMQSNAPAEIAALRNELEVTRRAIEQLPTRAQLDEAVAEARAARELAEEAQTRLTRGMVVLALGVVAALAVSLML</sequence>
<dbReference type="InterPro" id="IPR050595">
    <property type="entry name" value="Bact_response_regulator"/>
</dbReference>
<dbReference type="PROSITE" id="PS50110">
    <property type="entry name" value="RESPONSE_REGULATORY"/>
    <property type="match status" value="1"/>
</dbReference>
<organism evidence="5 6">
    <name type="scientific">Plasticicumulans acidivorans</name>
    <dbReference type="NCBI Taxonomy" id="886464"/>
    <lineage>
        <taxon>Bacteria</taxon>
        <taxon>Pseudomonadati</taxon>
        <taxon>Pseudomonadota</taxon>
        <taxon>Gammaproteobacteria</taxon>
        <taxon>Candidatus Competibacteraceae</taxon>
        <taxon>Plasticicumulans</taxon>
    </lineage>
</organism>
<dbReference type="OrthoDB" id="9800897at2"/>
<dbReference type="EMBL" id="QGTJ01000007">
    <property type="protein sequence ID" value="PWV60558.1"/>
    <property type="molecule type" value="Genomic_DNA"/>
</dbReference>
<reference evidence="5 6" key="1">
    <citation type="submission" date="2018-05" db="EMBL/GenBank/DDBJ databases">
        <title>Genomic Encyclopedia of Type Strains, Phase IV (KMG-IV): sequencing the most valuable type-strain genomes for metagenomic binning, comparative biology and taxonomic classification.</title>
        <authorList>
            <person name="Goeker M."/>
        </authorList>
    </citation>
    <scope>NUCLEOTIDE SEQUENCE [LARGE SCALE GENOMIC DNA]</scope>
    <source>
        <strain evidence="5 6">DSM 23606</strain>
    </source>
</reference>
<dbReference type="CDD" id="cd00156">
    <property type="entry name" value="REC"/>
    <property type="match status" value="1"/>
</dbReference>
<evidence type="ECO:0000256" key="1">
    <source>
        <dbReference type="ARBA" id="ARBA00022553"/>
    </source>
</evidence>
<keyword evidence="6" id="KW-1185">Reference proteome</keyword>
<dbReference type="RefSeq" id="WP_110019046.1">
    <property type="nucleotide sequence ID" value="NZ_QGTJ01000007.1"/>
</dbReference>
<name>A0A317MTD8_9GAMM</name>
<dbReference type="SUPFAM" id="SSF52172">
    <property type="entry name" value="CheY-like"/>
    <property type="match status" value="1"/>
</dbReference>
<dbReference type="PANTHER" id="PTHR44591:SF14">
    <property type="entry name" value="PROTEIN PILG"/>
    <property type="match status" value="1"/>
</dbReference>
<comment type="caution">
    <text evidence="5">The sequence shown here is derived from an EMBL/GenBank/DDBJ whole genome shotgun (WGS) entry which is preliminary data.</text>
</comment>
<dbReference type="Pfam" id="PF00072">
    <property type="entry name" value="Response_reg"/>
    <property type="match status" value="1"/>
</dbReference>
<dbReference type="GO" id="GO:0000160">
    <property type="term" value="P:phosphorelay signal transduction system"/>
    <property type="evidence" value="ECO:0007669"/>
    <property type="project" value="UniProtKB-KW"/>
</dbReference>
<keyword evidence="1 3" id="KW-0597">Phosphoprotein</keyword>
<keyword evidence="2" id="KW-0902">Two-component regulatory system</keyword>
<accession>A0A317MTD8</accession>
<evidence type="ECO:0000256" key="3">
    <source>
        <dbReference type="PROSITE-ProRule" id="PRU00169"/>
    </source>
</evidence>
<dbReference type="AlphaFoldDB" id="A0A317MTD8"/>